<dbReference type="EMBL" id="KV425846">
    <property type="protein sequence ID" value="KZT14721.1"/>
    <property type="molecule type" value="Genomic_DNA"/>
</dbReference>
<reference evidence="1 2" key="1">
    <citation type="journal article" date="2016" name="Mol. Biol. Evol.">
        <title>Comparative Genomics of Early-Diverging Mushroom-Forming Fungi Provides Insights into the Origins of Lignocellulose Decay Capabilities.</title>
        <authorList>
            <person name="Nagy L.G."/>
            <person name="Riley R."/>
            <person name="Tritt A."/>
            <person name="Adam C."/>
            <person name="Daum C."/>
            <person name="Floudas D."/>
            <person name="Sun H."/>
            <person name="Yadav J.S."/>
            <person name="Pangilinan J."/>
            <person name="Larsson K.H."/>
            <person name="Matsuura K."/>
            <person name="Barry K."/>
            <person name="Labutti K."/>
            <person name="Kuo R."/>
            <person name="Ohm R.A."/>
            <person name="Bhattacharya S.S."/>
            <person name="Shirouzu T."/>
            <person name="Yoshinaga Y."/>
            <person name="Martin F.M."/>
            <person name="Grigoriev I.V."/>
            <person name="Hibbett D.S."/>
        </authorList>
    </citation>
    <scope>NUCLEOTIDE SEQUENCE [LARGE SCALE GENOMIC DNA]</scope>
    <source>
        <strain evidence="1 2">HHB14362 ss-1</strain>
    </source>
</reference>
<dbReference type="InParanoid" id="A0A165JVP1"/>
<accession>A0A165JVP1</accession>
<dbReference type="Proteomes" id="UP000076761">
    <property type="component" value="Unassembled WGS sequence"/>
</dbReference>
<sequence length="62" mass="7058">MGNKKLKKEQASAFAQSYRCSITADFAHPSRPRNRERVAFSISRSGTGMQQKTKITRRRTNA</sequence>
<keyword evidence="2" id="KW-1185">Reference proteome</keyword>
<organism evidence="1 2">
    <name type="scientific">Neolentinus lepideus HHB14362 ss-1</name>
    <dbReference type="NCBI Taxonomy" id="1314782"/>
    <lineage>
        <taxon>Eukaryota</taxon>
        <taxon>Fungi</taxon>
        <taxon>Dikarya</taxon>
        <taxon>Basidiomycota</taxon>
        <taxon>Agaricomycotina</taxon>
        <taxon>Agaricomycetes</taxon>
        <taxon>Gloeophyllales</taxon>
        <taxon>Gloeophyllaceae</taxon>
        <taxon>Neolentinus</taxon>
    </lineage>
</organism>
<evidence type="ECO:0000313" key="2">
    <source>
        <dbReference type="Proteomes" id="UP000076761"/>
    </source>
</evidence>
<dbReference type="AlphaFoldDB" id="A0A165JVP1"/>
<name>A0A165JVP1_9AGAM</name>
<gene>
    <name evidence="1" type="ORF">NEOLEDRAFT_1246657</name>
</gene>
<evidence type="ECO:0000313" key="1">
    <source>
        <dbReference type="EMBL" id="KZT14721.1"/>
    </source>
</evidence>
<proteinExistence type="predicted"/>
<protein>
    <submittedName>
        <fullName evidence="1">Uncharacterized protein</fullName>
    </submittedName>
</protein>